<dbReference type="PANTHER" id="PTHR22642:SF2">
    <property type="entry name" value="PROTEIN LONG AFTER FAR-RED 3"/>
    <property type="match status" value="1"/>
</dbReference>
<dbReference type="InterPro" id="IPR011059">
    <property type="entry name" value="Metal-dep_hydrolase_composite"/>
</dbReference>
<dbReference type="Gene3D" id="2.30.40.10">
    <property type="entry name" value="Urease, subunit C, domain 1"/>
    <property type="match status" value="1"/>
</dbReference>
<evidence type="ECO:0000259" key="1">
    <source>
        <dbReference type="Pfam" id="PF07969"/>
    </source>
</evidence>
<dbReference type="AlphaFoldDB" id="A0A835A0B4"/>
<dbReference type="OrthoDB" id="3501663at2759"/>
<sequence length="574" mass="62658">MALPAQSAALLAAAAAIAAAAFLLHPYSHLSWTTRGRFADMILANATIYTADPALPFAAAMAVRAGRVLRVGDYESVKELKGPRTYELNLSGNVVLPGFIDSHVHFIDGGLQLARVPLRDVRSKDEFITRVKEATRDKHPGQWILGGGWNNDAWGGDFPAAAAWLDDISPDNPVWLSRMDGHMGIANSLAMKIAGIDRSTHDPIGGTIIRTSEGEPTGLLVDTAMKLMFDVIEKVSTHVRREALLRASRHALMRGVTTVVDVGSYFSGVTAEKAWQDFSDVYEWAHSMQNMMIRVCLFFPMPTWSRVSDRIRENGRSLSQWIHLGGVKAFLDGSLGSSSALFHEPYEGDPANYGLQVTDIDSLLNRTLESDKSGLQVAIHAIGDKANDMLLDMFDNVVDLNGVKDRRFRIEHAQHLAPGAANRFGKHGIIASVQPDHLLDDADFAAKKIGFERAERSSYTFRSLLTGGAHLAFGSDWPVSDINPLQAIKTAMSREPPGWEVPWIPAERLTLDESLKAHTISAAYACFLDHAVGSLSPGKHADFVVLPSTSWDDFSGDLPAHVLATYVSGKLAYP</sequence>
<dbReference type="GO" id="GO:0016810">
    <property type="term" value="F:hydrolase activity, acting on carbon-nitrogen (but not peptide) bonds"/>
    <property type="evidence" value="ECO:0007669"/>
    <property type="project" value="InterPro"/>
</dbReference>
<protein>
    <recommendedName>
        <fullName evidence="1">Amidohydrolase 3 domain-containing protein</fullName>
    </recommendedName>
</protein>
<accession>A0A835A0B4</accession>
<dbReference type="SUPFAM" id="SSF51556">
    <property type="entry name" value="Metallo-dependent hydrolases"/>
    <property type="match status" value="1"/>
</dbReference>
<proteinExistence type="predicted"/>
<keyword evidence="3" id="KW-1185">Reference proteome</keyword>
<dbReference type="Gene3D" id="3.20.20.140">
    <property type="entry name" value="Metal-dependent hydrolases"/>
    <property type="match status" value="1"/>
</dbReference>
<comment type="caution">
    <text evidence="2">The sequence shown here is derived from an EMBL/GenBank/DDBJ whole genome shotgun (WGS) entry which is preliminary data.</text>
</comment>
<dbReference type="InterPro" id="IPR032466">
    <property type="entry name" value="Metal_Hydrolase"/>
</dbReference>
<reference evidence="2" key="1">
    <citation type="submission" date="2020-07" db="EMBL/GenBank/DDBJ databases">
        <title>Genome sequence and genetic diversity analysis of an under-domesticated orphan crop, white fonio (Digitaria exilis).</title>
        <authorList>
            <person name="Bennetzen J.L."/>
            <person name="Chen S."/>
            <person name="Ma X."/>
            <person name="Wang X."/>
            <person name="Yssel A.E.J."/>
            <person name="Chaluvadi S.R."/>
            <person name="Johnson M."/>
            <person name="Gangashetty P."/>
            <person name="Hamidou F."/>
            <person name="Sanogo M.D."/>
            <person name="Zwaenepoel A."/>
            <person name="Wallace J."/>
            <person name="Van De Peer Y."/>
            <person name="Van Deynze A."/>
        </authorList>
    </citation>
    <scope>NUCLEOTIDE SEQUENCE</scope>
    <source>
        <tissue evidence="2">Leaves</tissue>
    </source>
</reference>
<organism evidence="2 3">
    <name type="scientific">Digitaria exilis</name>
    <dbReference type="NCBI Taxonomy" id="1010633"/>
    <lineage>
        <taxon>Eukaryota</taxon>
        <taxon>Viridiplantae</taxon>
        <taxon>Streptophyta</taxon>
        <taxon>Embryophyta</taxon>
        <taxon>Tracheophyta</taxon>
        <taxon>Spermatophyta</taxon>
        <taxon>Magnoliopsida</taxon>
        <taxon>Liliopsida</taxon>
        <taxon>Poales</taxon>
        <taxon>Poaceae</taxon>
        <taxon>PACMAD clade</taxon>
        <taxon>Panicoideae</taxon>
        <taxon>Panicodae</taxon>
        <taxon>Paniceae</taxon>
        <taxon>Anthephorinae</taxon>
        <taxon>Digitaria</taxon>
    </lineage>
</organism>
<dbReference type="PANTHER" id="PTHR22642">
    <property type="entry name" value="IMIDAZOLONEPROPIONASE"/>
    <property type="match status" value="1"/>
</dbReference>
<dbReference type="EMBL" id="JACEFO010003293">
    <property type="protein sequence ID" value="KAF8642101.1"/>
    <property type="molecule type" value="Genomic_DNA"/>
</dbReference>
<feature type="domain" description="Amidohydrolase 3" evidence="1">
    <location>
        <begin position="88"/>
        <end position="573"/>
    </location>
</feature>
<dbReference type="CDD" id="cd01300">
    <property type="entry name" value="YtcJ_like"/>
    <property type="match status" value="1"/>
</dbReference>
<dbReference type="InterPro" id="IPR013108">
    <property type="entry name" value="Amidohydro_3"/>
</dbReference>
<gene>
    <name evidence="2" type="ORF">HU200_067358</name>
</gene>
<evidence type="ECO:0000313" key="3">
    <source>
        <dbReference type="Proteomes" id="UP000636709"/>
    </source>
</evidence>
<dbReference type="SUPFAM" id="SSF51338">
    <property type="entry name" value="Composite domain of metallo-dependent hydrolases"/>
    <property type="match status" value="1"/>
</dbReference>
<evidence type="ECO:0000313" key="2">
    <source>
        <dbReference type="EMBL" id="KAF8642101.1"/>
    </source>
</evidence>
<dbReference type="Gene3D" id="3.10.310.70">
    <property type="match status" value="1"/>
</dbReference>
<name>A0A835A0B4_9POAL</name>
<dbReference type="Pfam" id="PF07969">
    <property type="entry name" value="Amidohydro_3"/>
    <property type="match status" value="1"/>
</dbReference>
<dbReference type="InterPro" id="IPR033932">
    <property type="entry name" value="YtcJ-like"/>
</dbReference>
<dbReference type="Proteomes" id="UP000636709">
    <property type="component" value="Unassembled WGS sequence"/>
</dbReference>